<dbReference type="AlphaFoldDB" id="U2PGD7"/>
<proteinExistence type="predicted"/>
<feature type="non-terminal residue" evidence="2">
    <location>
        <position position="44"/>
    </location>
</feature>
<dbReference type="EMBL" id="AWVK01000068">
    <property type="protein sequence ID" value="ERK43231.1"/>
    <property type="molecule type" value="Genomic_DNA"/>
</dbReference>
<evidence type="ECO:0000313" key="3">
    <source>
        <dbReference type="Proteomes" id="UP000016644"/>
    </source>
</evidence>
<evidence type="ECO:0000313" key="2">
    <source>
        <dbReference type="EMBL" id="ERK43231.1"/>
    </source>
</evidence>
<reference evidence="2 3" key="1">
    <citation type="submission" date="2013-06" db="EMBL/GenBank/DDBJ databases">
        <authorList>
            <person name="Weinstock G."/>
            <person name="Sodergren E."/>
            <person name="Lobos E.A."/>
            <person name="Fulton L."/>
            <person name="Fulton R."/>
            <person name="Courtney L."/>
            <person name="Fronick C."/>
            <person name="O'Laughlin M."/>
            <person name="Godfrey J."/>
            <person name="Wilson R.M."/>
            <person name="Miner T."/>
            <person name="Farmer C."/>
            <person name="Delehaunty K."/>
            <person name="Cordes M."/>
            <person name="Minx P."/>
            <person name="Tomlinson C."/>
            <person name="Chen J."/>
            <person name="Wollam A."/>
            <person name="Pepin K.H."/>
            <person name="Bhonagiri V."/>
            <person name="Zhang X."/>
            <person name="Warren W."/>
            <person name="Mitreva M."/>
            <person name="Mardis E.R."/>
            <person name="Wilson R.K."/>
        </authorList>
    </citation>
    <scope>NUCLEOTIDE SEQUENCE [LARGE SCALE GENOMIC DNA]</scope>
    <source>
        <strain evidence="2 3">ATCC 14869</strain>
    </source>
</reference>
<comment type="caution">
    <text evidence="2">The sequence shown here is derived from an EMBL/GenBank/DDBJ whole genome shotgun (WGS) entry which is preliminary data.</text>
</comment>
<dbReference type="Proteomes" id="UP000016644">
    <property type="component" value="Unassembled WGS sequence"/>
</dbReference>
<keyword evidence="1" id="KW-0472">Membrane</keyword>
<keyword evidence="1" id="KW-1133">Transmembrane helix</keyword>
<protein>
    <submittedName>
        <fullName evidence="2">Uncharacterized protein</fullName>
    </submittedName>
</protein>
<keyword evidence="1" id="KW-0812">Transmembrane</keyword>
<gene>
    <name evidence="2" type="ORF">HMPREF0495_01628</name>
</gene>
<sequence length="44" mass="4678">MARSFIYHTYSKGEPFIMKRFISSIVALGVGLILSGSIGVAAST</sequence>
<organism evidence="2 3">
    <name type="scientific">Levilactobacillus brevis ATCC 14869 = DSM 20054</name>
    <dbReference type="NCBI Taxonomy" id="649758"/>
    <lineage>
        <taxon>Bacteria</taxon>
        <taxon>Bacillati</taxon>
        <taxon>Bacillota</taxon>
        <taxon>Bacilli</taxon>
        <taxon>Lactobacillales</taxon>
        <taxon>Lactobacillaceae</taxon>
        <taxon>Levilactobacillus</taxon>
    </lineage>
</organism>
<name>U2PGD7_LEVBR</name>
<accession>U2PGD7</accession>
<dbReference type="HOGENOM" id="CLU_3243906_0_0_9"/>
<evidence type="ECO:0000256" key="1">
    <source>
        <dbReference type="SAM" id="Phobius"/>
    </source>
</evidence>
<feature type="transmembrane region" description="Helical" evidence="1">
    <location>
        <begin position="21"/>
        <end position="42"/>
    </location>
</feature>